<accession>A0A0C2MTQ3</accession>
<evidence type="ECO:0000313" key="3">
    <source>
        <dbReference type="Proteomes" id="UP000031668"/>
    </source>
</evidence>
<feature type="region of interest" description="Disordered" evidence="1">
    <location>
        <begin position="56"/>
        <end position="106"/>
    </location>
</feature>
<comment type="caution">
    <text evidence="2">The sequence shown here is derived from an EMBL/GenBank/DDBJ whole genome shotgun (WGS) entry which is preliminary data.</text>
</comment>
<gene>
    <name evidence="2" type="ORF">RF11_14291</name>
</gene>
<dbReference type="AlphaFoldDB" id="A0A0C2MTQ3"/>
<keyword evidence="3" id="KW-1185">Reference proteome</keyword>
<name>A0A0C2MTQ3_THEKT</name>
<protein>
    <submittedName>
        <fullName evidence="2">Uncharacterized protein</fullName>
    </submittedName>
</protein>
<reference evidence="2 3" key="1">
    <citation type="journal article" date="2014" name="Genome Biol. Evol.">
        <title>The genome of the myxosporean Thelohanellus kitauei shows adaptations to nutrient acquisition within its fish host.</title>
        <authorList>
            <person name="Yang Y."/>
            <person name="Xiong J."/>
            <person name="Zhou Z."/>
            <person name="Huo F."/>
            <person name="Miao W."/>
            <person name="Ran C."/>
            <person name="Liu Y."/>
            <person name="Zhang J."/>
            <person name="Feng J."/>
            <person name="Wang M."/>
            <person name="Wang M."/>
            <person name="Wang L."/>
            <person name="Yao B."/>
        </authorList>
    </citation>
    <scope>NUCLEOTIDE SEQUENCE [LARGE SCALE GENOMIC DNA]</scope>
    <source>
        <strain evidence="2">Wuqing</strain>
    </source>
</reference>
<feature type="compositionally biased region" description="Polar residues" evidence="1">
    <location>
        <begin position="60"/>
        <end position="74"/>
    </location>
</feature>
<proteinExistence type="predicted"/>
<sequence>MIVVLLLVVPTYNKPVENETEMFLPSHSSKQAIAMELIQTNDSMVFPTVDVTRQNKLRTSHSINSSEDSKTNQAGPAKRKNSRIYIQPSYKPPNARNSVRSSTPSYQVRSVNNCRNVFFRSACFMGNIKSRETRDKNTQYATE</sequence>
<dbReference type="EMBL" id="JWZT01003130">
    <property type="protein sequence ID" value="KII67560.1"/>
    <property type="molecule type" value="Genomic_DNA"/>
</dbReference>
<evidence type="ECO:0000313" key="2">
    <source>
        <dbReference type="EMBL" id="KII67560.1"/>
    </source>
</evidence>
<dbReference type="Proteomes" id="UP000031668">
    <property type="component" value="Unassembled WGS sequence"/>
</dbReference>
<organism evidence="2 3">
    <name type="scientific">Thelohanellus kitauei</name>
    <name type="common">Myxosporean</name>
    <dbReference type="NCBI Taxonomy" id="669202"/>
    <lineage>
        <taxon>Eukaryota</taxon>
        <taxon>Metazoa</taxon>
        <taxon>Cnidaria</taxon>
        <taxon>Myxozoa</taxon>
        <taxon>Myxosporea</taxon>
        <taxon>Bivalvulida</taxon>
        <taxon>Platysporina</taxon>
        <taxon>Myxobolidae</taxon>
        <taxon>Thelohanellus</taxon>
    </lineage>
</organism>
<feature type="compositionally biased region" description="Polar residues" evidence="1">
    <location>
        <begin position="95"/>
        <end position="106"/>
    </location>
</feature>
<evidence type="ECO:0000256" key="1">
    <source>
        <dbReference type="SAM" id="MobiDB-lite"/>
    </source>
</evidence>